<comment type="caution">
    <text evidence="1">The sequence shown here is derived from an EMBL/GenBank/DDBJ whole genome shotgun (WGS) entry which is preliminary data.</text>
</comment>
<name>A0A822ZIM9_NELNU</name>
<dbReference type="EMBL" id="DUZY01000006">
    <property type="protein sequence ID" value="DAD43325.1"/>
    <property type="molecule type" value="Genomic_DNA"/>
</dbReference>
<evidence type="ECO:0000313" key="1">
    <source>
        <dbReference type="EMBL" id="DAD43325.1"/>
    </source>
</evidence>
<keyword evidence="2" id="KW-1185">Reference proteome</keyword>
<protein>
    <submittedName>
        <fullName evidence="1">Uncharacterized protein</fullName>
    </submittedName>
</protein>
<sequence length="31" mass="3899">MSPKASWKWHHDRQQESYRNPFVEKSIEKRI</sequence>
<gene>
    <name evidence="1" type="ORF">HUJ06_001555</name>
</gene>
<dbReference type="Proteomes" id="UP000607653">
    <property type="component" value="Unassembled WGS sequence"/>
</dbReference>
<dbReference type="AlphaFoldDB" id="A0A822ZIM9"/>
<evidence type="ECO:0000313" key="2">
    <source>
        <dbReference type="Proteomes" id="UP000607653"/>
    </source>
</evidence>
<accession>A0A822ZIM9</accession>
<reference evidence="1 2" key="1">
    <citation type="journal article" date="2020" name="Mol. Biol. Evol.">
        <title>Distinct Expression and Methylation Patterns for Genes with Different Fates following a Single Whole-Genome Duplication in Flowering Plants.</title>
        <authorList>
            <person name="Shi T."/>
            <person name="Rahmani R.S."/>
            <person name="Gugger P.F."/>
            <person name="Wang M."/>
            <person name="Li H."/>
            <person name="Zhang Y."/>
            <person name="Li Z."/>
            <person name="Wang Q."/>
            <person name="Van de Peer Y."/>
            <person name="Marchal K."/>
            <person name="Chen J."/>
        </authorList>
    </citation>
    <scope>NUCLEOTIDE SEQUENCE [LARGE SCALE GENOMIC DNA]</scope>
    <source>
        <tissue evidence="1">Leaf</tissue>
    </source>
</reference>
<organism evidence="1 2">
    <name type="scientific">Nelumbo nucifera</name>
    <name type="common">Sacred lotus</name>
    <dbReference type="NCBI Taxonomy" id="4432"/>
    <lineage>
        <taxon>Eukaryota</taxon>
        <taxon>Viridiplantae</taxon>
        <taxon>Streptophyta</taxon>
        <taxon>Embryophyta</taxon>
        <taxon>Tracheophyta</taxon>
        <taxon>Spermatophyta</taxon>
        <taxon>Magnoliopsida</taxon>
        <taxon>Proteales</taxon>
        <taxon>Nelumbonaceae</taxon>
        <taxon>Nelumbo</taxon>
    </lineage>
</organism>
<proteinExistence type="predicted"/>